<accession>A0A518AZ53</accession>
<evidence type="ECO:0000313" key="2">
    <source>
        <dbReference type="Proteomes" id="UP000317093"/>
    </source>
</evidence>
<protein>
    <recommendedName>
        <fullName evidence="3">Phage capsid family protein</fullName>
    </recommendedName>
</protein>
<reference evidence="1 2" key="1">
    <citation type="submission" date="2019-02" db="EMBL/GenBank/DDBJ databases">
        <title>Deep-cultivation of Planctomycetes and their phenomic and genomic characterization uncovers novel biology.</title>
        <authorList>
            <person name="Wiegand S."/>
            <person name="Jogler M."/>
            <person name="Boedeker C."/>
            <person name="Pinto D."/>
            <person name="Vollmers J."/>
            <person name="Rivas-Marin E."/>
            <person name="Kohn T."/>
            <person name="Peeters S.H."/>
            <person name="Heuer A."/>
            <person name="Rast P."/>
            <person name="Oberbeckmann S."/>
            <person name="Bunk B."/>
            <person name="Jeske O."/>
            <person name="Meyerdierks A."/>
            <person name="Storesund J.E."/>
            <person name="Kallscheuer N."/>
            <person name="Luecker S."/>
            <person name="Lage O.M."/>
            <person name="Pohl T."/>
            <person name="Merkel B.J."/>
            <person name="Hornburger P."/>
            <person name="Mueller R.-W."/>
            <person name="Bruemmer F."/>
            <person name="Labrenz M."/>
            <person name="Spormann A.M."/>
            <person name="Op den Camp H."/>
            <person name="Overmann J."/>
            <person name="Amann R."/>
            <person name="Jetten M.S.M."/>
            <person name="Mascher T."/>
            <person name="Medema M.H."/>
            <person name="Devos D.P."/>
            <person name="Kaster A.-K."/>
            <person name="Ovreas L."/>
            <person name="Rohde M."/>
            <person name="Galperin M.Y."/>
            <person name="Jogler C."/>
        </authorList>
    </citation>
    <scope>NUCLEOTIDE SEQUENCE [LARGE SCALE GENOMIC DNA]</scope>
    <source>
        <strain evidence="1 2">Pan216</strain>
    </source>
</reference>
<keyword evidence="2" id="KW-1185">Reference proteome</keyword>
<proteinExistence type="predicted"/>
<dbReference type="AlphaFoldDB" id="A0A518AZ53"/>
<dbReference type="KEGG" id="knv:Pan216_08420"/>
<sequence>MYTLDEVLHPRVMTETYVEEAGKYFHHPLVEFYGRQSRDYTGDRFEFAYREAMKEPAPANFRGQPARVLQPTSAAERRVYMLHAFNEVNLSTESLRMVRRPDDQTLQEQGREEIHRQMEDFGDRHLIFRAVCLAKTLVDGEIHFNNEGQVLESSSGASYTVDFGVPDGHKGQLDFNGSGDLIGTRWSSTSAKILDDLDDIRIAAEEENAEEPKHIWLHHSAKRWLRDNTQLQQYVQGSPEKIDQVLRGSFIEDLNGWTWHFYSGRYAAADGTTKPYIPVDRAIITPDVGPWLRAVNGSEMITGFEGLRSTIDEALGEITEVFGDFAYVKLVDNPTKLVLRMGTNFVYAFANPKAVWMPTVDFT</sequence>
<evidence type="ECO:0008006" key="3">
    <source>
        <dbReference type="Google" id="ProtNLM"/>
    </source>
</evidence>
<name>A0A518AZ53_9BACT</name>
<dbReference type="EMBL" id="CP036279">
    <property type="protein sequence ID" value="QDU60005.1"/>
    <property type="molecule type" value="Genomic_DNA"/>
</dbReference>
<dbReference type="InterPro" id="IPR005564">
    <property type="entry name" value="Major_capsid_GpE"/>
</dbReference>
<dbReference type="Pfam" id="PF03864">
    <property type="entry name" value="Phage_cap_E"/>
    <property type="match status" value="1"/>
</dbReference>
<evidence type="ECO:0000313" key="1">
    <source>
        <dbReference type="EMBL" id="QDU60005.1"/>
    </source>
</evidence>
<gene>
    <name evidence="1" type="ORF">Pan216_08420</name>
</gene>
<dbReference type="Proteomes" id="UP000317093">
    <property type="component" value="Chromosome"/>
</dbReference>
<dbReference type="OrthoDB" id="247061at2"/>
<dbReference type="RefSeq" id="WP_145255168.1">
    <property type="nucleotide sequence ID" value="NZ_CP036279.1"/>
</dbReference>
<organism evidence="1 2">
    <name type="scientific">Kolteria novifilia</name>
    <dbReference type="NCBI Taxonomy" id="2527975"/>
    <lineage>
        <taxon>Bacteria</taxon>
        <taxon>Pseudomonadati</taxon>
        <taxon>Planctomycetota</taxon>
        <taxon>Planctomycetia</taxon>
        <taxon>Kolteriales</taxon>
        <taxon>Kolteriaceae</taxon>
        <taxon>Kolteria</taxon>
    </lineage>
</organism>